<dbReference type="KEGG" id="rlt:Rleg2_3430"/>
<name>A0ABF7QRI7_RHILW</name>
<organism evidence="1 2">
    <name type="scientific">Rhizobium leguminosarum bv. trifolii (strain WSM2304)</name>
    <dbReference type="NCBI Taxonomy" id="395492"/>
    <lineage>
        <taxon>Bacteria</taxon>
        <taxon>Pseudomonadati</taxon>
        <taxon>Pseudomonadota</taxon>
        <taxon>Alphaproteobacteria</taxon>
        <taxon>Hyphomicrobiales</taxon>
        <taxon>Rhizobiaceae</taxon>
        <taxon>Rhizobium/Agrobacterium group</taxon>
        <taxon>Rhizobium</taxon>
    </lineage>
</organism>
<dbReference type="Proteomes" id="UP000008330">
    <property type="component" value="Chromosome"/>
</dbReference>
<keyword evidence="2" id="KW-1185">Reference proteome</keyword>
<evidence type="ECO:0000313" key="2">
    <source>
        <dbReference type="Proteomes" id="UP000008330"/>
    </source>
</evidence>
<proteinExistence type="predicted"/>
<evidence type="ECO:0000313" key="1">
    <source>
        <dbReference type="EMBL" id="ACI56697.1"/>
    </source>
</evidence>
<dbReference type="AlphaFoldDB" id="A0ABF7QRI7"/>
<sequence length="53" mass="5579">MSSAQNNQQKPILLFLGKGAANDIVSKLNANGYAAVAKSSTLRLFDALRSDGI</sequence>
<dbReference type="EMBL" id="CP001191">
    <property type="protein sequence ID" value="ACI56697.1"/>
    <property type="molecule type" value="Genomic_DNA"/>
</dbReference>
<reference evidence="1 2" key="1">
    <citation type="journal article" date="2010" name="Stand. Genomic Sci.">
        <title>Complete genome sequence of Rhizobium leguminosarum bv trifolii strain WSM2304, an effective microsymbiont of the South American clover Trifolium polymorphum.</title>
        <authorList>
            <person name="Reeve W."/>
            <person name="O'Hara G."/>
            <person name="Chain P."/>
            <person name="Ardley J."/>
            <person name="Brau L."/>
            <person name="Nandesena K."/>
            <person name="Tiwari R."/>
            <person name="Malfatti S."/>
            <person name="Kiss H."/>
            <person name="Lapidus A."/>
            <person name="Copeland A."/>
            <person name="Nolan M."/>
            <person name="Land M."/>
            <person name="Ivanova N."/>
            <person name="Mavromatis K."/>
            <person name="Markowitz V."/>
            <person name="Kyrpides N."/>
            <person name="Melino V."/>
            <person name="Denton M."/>
            <person name="Yates R."/>
            <person name="Howieson J."/>
        </authorList>
    </citation>
    <scope>NUCLEOTIDE SEQUENCE [LARGE SCALE GENOMIC DNA]</scope>
    <source>
        <strain evidence="1 2">WSM2304</strain>
    </source>
</reference>
<gene>
    <name evidence="1" type="ordered locus">Rleg2_3430</name>
</gene>
<protein>
    <submittedName>
        <fullName evidence="1">Uncharacterized protein</fullName>
    </submittedName>
</protein>
<accession>A0ABF7QRI7</accession>